<dbReference type="Pfam" id="PF17892">
    <property type="entry name" value="Cadherin_5"/>
    <property type="match status" value="2"/>
</dbReference>
<comment type="subcellular location">
    <subcellularLocation>
        <location evidence="1">Secreted</location>
    </subcellularLocation>
</comment>
<feature type="domain" description="Cadherin-like" evidence="4">
    <location>
        <begin position="430"/>
        <end position="523"/>
    </location>
</feature>
<dbReference type="Pfam" id="PF00353">
    <property type="entry name" value="HemolysinCabind"/>
    <property type="match status" value="2"/>
</dbReference>
<dbReference type="SUPFAM" id="SSF51120">
    <property type="entry name" value="beta-Roll"/>
    <property type="match status" value="2"/>
</dbReference>
<proteinExistence type="predicted"/>
<dbReference type="Proteomes" id="UP000621307">
    <property type="component" value="Unassembled WGS sequence"/>
</dbReference>
<gene>
    <name evidence="5" type="ORF">H6G14_26690</name>
</gene>
<dbReference type="NCBIfam" id="NF012211">
    <property type="entry name" value="tand_rpt_95"/>
    <property type="match status" value="2"/>
</dbReference>
<protein>
    <submittedName>
        <fullName evidence="5">Tandem-95 repeat protein</fullName>
    </submittedName>
</protein>
<dbReference type="InterPro" id="IPR041690">
    <property type="entry name" value="Cadherin_5"/>
</dbReference>
<dbReference type="SUPFAM" id="SSF63825">
    <property type="entry name" value="YWTD domain"/>
    <property type="match status" value="1"/>
</dbReference>
<dbReference type="Gene3D" id="2.150.10.10">
    <property type="entry name" value="Serralysin-like metalloprotease, C-terminal"/>
    <property type="match status" value="2"/>
</dbReference>
<accession>A0ABR8BLQ1</accession>
<dbReference type="SUPFAM" id="SSF82171">
    <property type="entry name" value="DPP6 N-terminal domain-like"/>
    <property type="match status" value="1"/>
</dbReference>
<keyword evidence="2" id="KW-0964">Secreted</keyword>
<feature type="region of interest" description="Disordered" evidence="3">
    <location>
        <begin position="1666"/>
        <end position="1690"/>
    </location>
</feature>
<dbReference type="InterPro" id="IPR050557">
    <property type="entry name" value="RTX_toxin/Mannuronan_C5-epim"/>
</dbReference>
<dbReference type="PROSITE" id="PS00330">
    <property type="entry name" value="HEMOLYSIN_CALCIUM"/>
    <property type="match status" value="2"/>
</dbReference>
<dbReference type="Gene3D" id="2.120.10.30">
    <property type="entry name" value="TolB, C-terminal domain"/>
    <property type="match status" value="1"/>
</dbReference>
<dbReference type="PANTHER" id="PTHR38340">
    <property type="entry name" value="S-LAYER PROTEIN"/>
    <property type="match status" value="1"/>
</dbReference>
<evidence type="ECO:0000256" key="1">
    <source>
        <dbReference type="ARBA" id="ARBA00004613"/>
    </source>
</evidence>
<organism evidence="5 6">
    <name type="scientific">Nostoc parmelioides FACHB-3921</name>
    <dbReference type="NCBI Taxonomy" id="2692909"/>
    <lineage>
        <taxon>Bacteria</taxon>
        <taxon>Bacillati</taxon>
        <taxon>Cyanobacteriota</taxon>
        <taxon>Cyanophyceae</taxon>
        <taxon>Nostocales</taxon>
        <taxon>Nostocaceae</taxon>
        <taxon>Nostoc</taxon>
    </lineage>
</organism>
<dbReference type="PRINTS" id="PR00313">
    <property type="entry name" value="CABNDNGRPT"/>
</dbReference>
<comment type="caution">
    <text evidence="5">The sequence shown here is derived from an EMBL/GenBank/DDBJ whole genome shotgun (WGS) entry which is preliminary data.</text>
</comment>
<dbReference type="InterPro" id="IPR011042">
    <property type="entry name" value="6-blade_b-propeller_TolB-like"/>
</dbReference>
<dbReference type="RefSeq" id="WP_190571267.1">
    <property type="nucleotide sequence ID" value="NZ_JACJQL010000066.1"/>
</dbReference>
<dbReference type="InterPro" id="IPR011049">
    <property type="entry name" value="Serralysin-like_metalloprot_C"/>
</dbReference>
<dbReference type="SUPFAM" id="SSF69304">
    <property type="entry name" value="Tricorn protease N-terminal domain"/>
    <property type="match status" value="3"/>
</dbReference>
<name>A0ABR8BLQ1_9NOSO</name>
<evidence type="ECO:0000313" key="5">
    <source>
        <dbReference type="EMBL" id="MBD2254823.1"/>
    </source>
</evidence>
<reference evidence="5 6" key="1">
    <citation type="journal article" date="2020" name="ISME J.">
        <title>Comparative genomics reveals insights into cyanobacterial evolution and habitat adaptation.</title>
        <authorList>
            <person name="Chen M.Y."/>
            <person name="Teng W.K."/>
            <person name="Zhao L."/>
            <person name="Hu C.X."/>
            <person name="Zhou Y.K."/>
            <person name="Han B.P."/>
            <person name="Song L.R."/>
            <person name="Shu W.S."/>
        </authorList>
    </citation>
    <scope>NUCLEOTIDE SEQUENCE [LARGE SCALE GENOMIC DNA]</scope>
    <source>
        <strain evidence="5 6">FACHB-3921</strain>
    </source>
</reference>
<evidence type="ECO:0000313" key="6">
    <source>
        <dbReference type="Proteomes" id="UP000621307"/>
    </source>
</evidence>
<dbReference type="InterPro" id="IPR018511">
    <property type="entry name" value="Hemolysin-typ_Ca-bd_CS"/>
</dbReference>
<dbReference type="InterPro" id="IPR001343">
    <property type="entry name" value="Hemolysn_Ca-bd"/>
</dbReference>
<dbReference type="Gene3D" id="2.60.40.3440">
    <property type="match status" value="2"/>
</dbReference>
<dbReference type="EMBL" id="JACJQL010000066">
    <property type="protein sequence ID" value="MBD2254823.1"/>
    <property type="molecule type" value="Genomic_DNA"/>
</dbReference>
<evidence type="ECO:0000256" key="3">
    <source>
        <dbReference type="SAM" id="MobiDB-lite"/>
    </source>
</evidence>
<evidence type="ECO:0000259" key="4">
    <source>
        <dbReference type="Pfam" id="PF17892"/>
    </source>
</evidence>
<keyword evidence="6" id="KW-1185">Reference proteome</keyword>
<dbReference type="PANTHER" id="PTHR38340:SF1">
    <property type="entry name" value="S-LAYER PROTEIN"/>
    <property type="match status" value="1"/>
</dbReference>
<evidence type="ECO:0000256" key="2">
    <source>
        <dbReference type="ARBA" id="ARBA00022525"/>
    </source>
</evidence>
<feature type="domain" description="Cadherin-like" evidence="4">
    <location>
        <begin position="959"/>
        <end position="1051"/>
    </location>
</feature>
<sequence>MSKIPYLLADINPGSGDSSPSQAVNVNGTLYFVANDGVGYQIWKIDTITDKAVRVTDIYQESQYYNSFYELTNIDGTLYFRYNDGVSGDEVWKIDNATGKAVQVADINPGSGSSFPLNFTNVNGTLYFIANNGNGYELWRIDDSNGNAIKITNFNPNLEYSSPQSLTSANGTLYFISTYNYTYNKLWKVDTATGNSVLIEDLLDVNNLTNVNGVLYFSANTGKNYRELWKIDNATGQAVQVTDTRLVSRNAEVRNLRNLNGTLFFTVTNSNGTGWWKIDNNTDEVVSITEINLGYGYSEADILANADGTIYFSVYNNNDNNQELWRIDETTGNTARVTGIYPESRYFNFGQINNIDGIVYFVASDNNGYELWRIDNTTSKAIRITDIHPGSGSSDIHILDIIDGKLYFSANDSIHGREIWAISVADILANRSPFARDDDFNINQNTSIIINSTAILSNDADLDGDELSITTITQPKQGKLIHNNDGSYTYIPNKDYYGVEKFTYTIKDEQGNTSTAIVNLTVNQFPVASKQPYSLTKINSSLKYASSKFLVNIDGEIYFIANTDSGNAVVFKIDNVTSKLVEVAEFPPGFGYFYSDNFTFVKVNSKLYLTSYTAYDYGIAPKLLQININSGNVEIIKDINFSSDIANISDLTNINGTLYFIASNNSYSYERKLWKIDNDTGYAVQVTDLLNISNLINDSNKTYFIRNKDNGGFELWQLDIATENAIQIVESNFGSFISSILLNANGKIYFTAYDSNNGYELWQLDITTDNAVLVQDINTGSKLYYPRDFTNIDGTIYFVANSGSNGYELWKIDNSGNAVLVKDINPGSESSNPRNLIKVNDTIYFVADNGINGYELWKIDNSGNAVLIKDINSGSESANPHNLINADGTLYFIADDGSNGNQVWQLENQTGKIFRLTNINSGVDYSYPEDSLIYANGTVYFKYNNGTQLAALPVDDLSNQNPLLGDDTIITAANTPITISIASLLTNDVDADGDSLSLINFTQPSQGILVNDNDGTYTYIPNSGYSGLDSLTYTVSDGKGGISTATITLNISAPYPVRGINVASASSEIGSLFQVNNTLYFFVRIIGRPPGGWGSPNLWKVDNTTDEAVPVRINEDDYSRTYTYTIFYKNRPYVVSIGRFGFASIMQIDISTGRSTGTTVQFLSDQYEPIPLTDVFTTYNYGRYGYDQWLWRIDDRTGNFELITTIIDEPETITDIISFAQVNGIVYYATRKITYEVNEDGEQTPVLQKFIWKDNPITGDQILVTDDLDPNSDIQLYAVNNTLYFTSNDSVGQELWKLDTNTGKPVRLAQINVELASGINVNGTYYFSANDGTTGQELWKIDPYTGNPVQVADINPGAGSSSFAQPFIFNNTLYFSANDGTTGQELWKIDPTGNAVQVTDINPGAESSSPTNLINVNGVLYFIANDSTTGQELWKIDPTGRAVRVSDINPGIASSNPNTLANVGGTLYFYANDGRGNPQVWKIDERTGDVAPFINNLSEYGFTSISIPFEVNGELYFSADNPTYGQELWTIDDFGNIRVVTDTINPGAGSSNPREFTYADNQLYFVADSVDGYRLWALPVSNYDVINGTANGDNLIGTNRNETMNGGEGNDYIDGSSGNDNINGGLGHGDRLFAGDGDDIILDPDGIFGAHGGLGDDKINITFAPSWDNNTNPNDAPRSDGKITGGKGNDSITVTMNNSRFFINLKGDEPVSNTSQDGNDVITLQGSYANSVVDLGGGDDTFNGGVGFDNVSGGDGNDSLFGGDSNDKLDGGLGDDILVGGKGRDLLIGGAGRDSFYVSLPTVGDFDTINDFTTTEDKIVISQSEFALSQAVGTLNPSAFRLGTGATAADDRFIYDQFTGSLFFDADGLGGAAQVKVAQLSYPVVLTVNQIYVIT</sequence>